<proteinExistence type="predicted"/>
<reference evidence="1" key="1">
    <citation type="submission" date="2021-06" db="EMBL/GenBank/DDBJ databases">
        <authorList>
            <person name="Kallberg Y."/>
            <person name="Tangrot J."/>
            <person name="Rosling A."/>
        </authorList>
    </citation>
    <scope>NUCLEOTIDE SEQUENCE</scope>
    <source>
        <strain evidence="1">CL356</strain>
    </source>
</reference>
<comment type="caution">
    <text evidence="1">The sequence shown here is derived from an EMBL/GenBank/DDBJ whole genome shotgun (WGS) entry which is preliminary data.</text>
</comment>
<gene>
    <name evidence="1" type="ORF">ACOLOM_LOCUS4901</name>
</gene>
<evidence type="ECO:0000313" key="1">
    <source>
        <dbReference type="EMBL" id="CAG8552286.1"/>
    </source>
</evidence>
<organism evidence="1 2">
    <name type="scientific">Acaulospora colombiana</name>
    <dbReference type="NCBI Taxonomy" id="27376"/>
    <lineage>
        <taxon>Eukaryota</taxon>
        <taxon>Fungi</taxon>
        <taxon>Fungi incertae sedis</taxon>
        <taxon>Mucoromycota</taxon>
        <taxon>Glomeromycotina</taxon>
        <taxon>Glomeromycetes</taxon>
        <taxon>Diversisporales</taxon>
        <taxon>Acaulosporaceae</taxon>
        <taxon>Acaulospora</taxon>
    </lineage>
</organism>
<name>A0ACA9LVT2_9GLOM</name>
<feature type="non-terminal residue" evidence="1">
    <location>
        <position position="599"/>
    </location>
</feature>
<accession>A0ACA9LVT2</accession>
<sequence>MSIPSYKNFDFSRQTVIVPGSDRPGQSAVYRNAASPDKLYDNPCPKVFTLFDSFQNALKTSRNKRCLGHRPYDKQTKRFGDYVWQTYEEVLQRFTNFGSGLLYLNEHVLRNNKSDKFSIGIWSINRPEFHIAEQAISAYNLISIPLYDSLGPKAVNYVLQHAEIEIVVASADHITELIKLLPKTHLKVIISMDPLEDFRIGSSVVHLYTFDQVEKIGRDHPREFNPPKPEDISTISYTSGTTGSPKGVMLTHRNYAAMLSGLSFTLQGKADDVIISYLPLAHIFGRGCEVQAIFHASAIGYYHGEIDGLIEDVQLLKPTIFPSVPRIFNRIYNTLMEVYVNATDVTGEMTRRAIDEKLELWKRTGEVAHPSASAPIGPEIKSLLTVVFSSPFIEAYGLTEGTGLATNSIIGDARASHVGPPFICSEIKLVDVPEMEYTSEDKPYPRGEIHVRGPNVMKGYYKDPEKTKETIDDDGWMRSGDIGMIDSRGCLVIIDRIKNIFKLAQGEYISPEKIEIVYQRFLLVSQIYVHGDSLRSTLVGIVVPHRDAFIPWAEELLGENFPARDDISKLLEALRNNQKVRSGLLKEINNFGRREGLKG</sequence>
<dbReference type="EMBL" id="CAJVPT010008477">
    <property type="protein sequence ID" value="CAG8552286.1"/>
    <property type="molecule type" value="Genomic_DNA"/>
</dbReference>
<evidence type="ECO:0000313" key="2">
    <source>
        <dbReference type="Proteomes" id="UP000789525"/>
    </source>
</evidence>
<dbReference type="Proteomes" id="UP000789525">
    <property type="component" value="Unassembled WGS sequence"/>
</dbReference>
<keyword evidence="2" id="KW-1185">Reference proteome</keyword>
<protein>
    <submittedName>
        <fullName evidence="1">16010_t:CDS:1</fullName>
    </submittedName>
</protein>